<dbReference type="Pfam" id="PF00034">
    <property type="entry name" value="Cytochrom_C"/>
    <property type="match status" value="1"/>
</dbReference>
<protein>
    <submittedName>
        <fullName evidence="9">Cytochrome c family protein</fullName>
    </submittedName>
</protein>
<dbReference type="PRINTS" id="PR00604">
    <property type="entry name" value="CYTCHRMECIAB"/>
</dbReference>
<evidence type="ECO:0000256" key="6">
    <source>
        <dbReference type="PROSITE-ProRule" id="PRU00433"/>
    </source>
</evidence>
<evidence type="ECO:0000256" key="7">
    <source>
        <dbReference type="SAM" id="SignalP"/>
    </source>
</evidence>
<keyword evidence="3 6" id="KW-0479">Metal-binding</keyword>
<evidence type="ECO:0000313" key="9">
    <source>
        <dbReference type="EMBL" id="WEX91059.1"/>
    </source>
</evidence>
<keyword evidence="4" id="KW-0249">Electron transport</keyword>
<keyword evidence="1" id="KW-0813">Transport</keyword>
<dbReference type="PROSITE" id="PS51007">
    <property type="entry name" value="CYTC"/>
    <property type="match status" value="1"/>
</dbReference>
<keyword evidence="10" id="KW-1185">Reference proteome</keyword>
<accession>A0ABY8DJH9</accession>
<evidence type="ECO:0000256" key="1">
    <source>
        <dbReference type="ARBA" id="ARBA00022448"/>
    </source>
</evidence>
<feature type="signal peptide" evidence="7">
    <location>
        <begin position="1"/>
        <end position="18"/>
    </location>
</feature>
<keyword evidence="7" id="KW-0732">Signal</keyword>
<keyword evidence="2 6" id="KW-0349">Heme</keyword>
<dbReference type="EMBL" id="CP120374">
    <property type="protein sequence ID" value="WEX91059.1"/>
    <property type="molecule type" value="Genomic_DNA"/>
</dbReference>
<keyword evidence="5 6" id="KW-0408">Iron</keyword>
<organism evidence="9 10">
    <name type="scientific">Sinorhizobium garamanticum</name>
    <dbReference type="NCBI Taxonomy" id="680247"/>
    <lineage>
        <taxon>Bacteria</taxon>
        <taxon>Pseudomonadati</taxon>
        <taxon>Pseudomonadota</taxon>
        <taxon>Alphaproteobacteria</taxon>
        <taxon>Hyphomicrobiales</taxon>
        <taxon>Rhizobiaceae</taxon>
        <taxon>Sinorhizobium/Ensifer group</taxon>
        <taxon>Sinorhizobium</taxon>
    </lineage>
</organism>
<evidence type="ECO:0000259" key="8">
    <source>
        <dbReference type="PROSITE" id="PS51007"/>
    </source>
</evidence>
<dbReference type="InterPro" id="IPR002327">
    <property type="entry name" value="Cyt_c_1A/1B"/>
</dbReference>
<evidence type="ECO:0000256" key="5">
    <source>
        <dbReference type="ARBA" id="ARBA00023004"/>
    </source>
</evidence>
<evidence type="ECO:0000256" key="3">
    <source>
        <dbReference type="ARBA" id="ARBA00022723"/>
    </source>
</evidence>
<dbReference type="SUPFAM" id="SSF46626">
    <property type="entry name" value="Cytochrome c"/>
    <property type="match status" value="1"/>
</dbReference>
<reference evidence="9 10" key="1">
    <citation type="submission" date="2023-03" db="EMBL/GenBank/DDBJ databases">
        <authorList>
            <person name="Kaur S."/>
            <person name="Espinosa-Saiz D."/>
            <person name="Velazquez E."/>
            <person name="Menendez E."/>
            <person name="diCenzo G.C."/>
        </authorList>
    </citation>
    <scope>NUCLEOTIDE SEQUENCE [LARGE SCALE GENOMIC DNA]</scope>
    <source>
        <strain evidence="9 10">LMG 24692</strain>
    </source>
</reference>
<feature type="domain" description="Cytochrome c" evidence="8">
    <location>
        <begin position="26"/>
        <end position="124"/>
    </location>
</feature>
<proteinExistence type="predicted"/>
<dbReference type="RefSeq" id="WP_280663023.1">
    <property type="nucleotide sequence ID" value="NZ_CP120374.1"/>
</dbReference>
<dbReference type="InterPro" id="IPR036909">
    <property type="entry name" value="Cyt_c-like_dom_sf"/>
</dbReference>
<name>A0ABY8DJH9_9HYPH</name>
<dbReference type="Gene3D" id="1.10.760.10">
    <property type="entry name" value="Cytochrome c-like domain"/>
    <property type="match status" value="1"/>
</dbReference>
<evidence type="ECO:0000256" key="4">
    <source>
        <dbReference type="ARBA" id="ARBA00022982"/>
    </source>
</evidence>
<dbReference type="Proteomes" id="UP001229355">
    <property type="component" value="Chromosome 2"/>
</dbReference>
<evidence type="ECO:0000256" key="2">
    <source>
        <dbReference type="ARBA" id="ARBA00022617"/>
    </source>
</evidence>
<dbReference type="InterPro" id="IPR009056">
    <property type="entry name" value="Cyt_c-like_dom"/>
</dbReference>
<sequence length="124" mass="13147">MKTLILASLASLIVTAIAAPAHSQATDAAPGERLFQQRCGACHQLATTRNGVGPHLQGVIGRSAGSIEGFKYSPALKGAGVTWTPETLETFLTSPGAMVRGTRMTQRFNNAEERRAIIEFLGSH</sequence>
<gene>
    <name evidence="9" type="ORF">PZN02_004665</name>
</gene>
<evidence type="ECO:0000313" key="10">
    <source>
        <dbReference type="Proteomes" id="UP001229355"/>
    </source>
</evidence>
<dbReference type="PANTHER" id="PTHR11961">
    <property type="entry name" value="CYTOCHROME C"/>
    <property type="match status" value="1"/>
</dbReference>
<feature type="chain" id="PRO_5045387252" evidence="7">
    <location>
        <begin position="19"/>
        <end position="124"/>
    </location>
</feature>